<comment type="similarity">
    <text evidence="2 6">Belongs to the cytochrome P450 family.</text>
</comment>
<dbReference type="InterPro" id="IPR002401">
    <property type="entry name" value="Cyt_P450_E_grp-I"/>
</dbReference>
<keyword evidence="8" id="KW-1185">Reference proteome</keyword>
<dbReference type="InterPro" id="IPR036396">
    <property type="entry name" value="Cyt_P450_sf"/>
</dbReference>
<dbReference type="Proteomes" id="UP001152320">
    <property type="component" value="Chromosome 16"/>
</dbReference>
<dbReference type="InterPro" id="IPR001128">
    <property type="entry name" value="Cyt_P450"/>
</dbReference>
<gene>
    <name evidence="7" type="ORF">HOLleu_32011</name>
</gene>
<keyword evidence="4" id="KW-0472">Membrane</keyword>
<evidence type="ECO:0000313" key="8">
    <source>
        <dbReference type="Proteomes" id="UP001152320"/>
    </source>
</evidence>
<dbReference type="GO" id="GO:0005506">
    <property type="term" value="F:iron ion binding"/>
    <property type="evidence" value="ECO:0007669"/>
    <property type="project" value="InterPro"/>
</dbReference>
<evidence type="ECO:0000256" key="5">
    <source>
        <dbReference type="PIRSR" id="PIRSR602401-1"/>
    </source>
</evidence>
<feature type="binding site" description="axial binding residue" evidence="5">
    <location>
        <position position="142"/>
    </location>
    <ligand>
        <name>heme</name>
        <dbReference type="ChEBI" id="CHEBI:30413"/>
    </ligand>
    <ligandPart>
        <name>Fe</name>
        <dbReference type="ChEBI" id="CHEBI:18248"/>
    </ligandPart>
</feature>
<dbReference type="AlphaFoldDB" id="A0A9Q1BHM7"/>
<dbReference type="GO" id="GO:0020037">
    <property type="term" value="F:heme binding"/>
    <property type="evidence" value="ECO:0007669"/>
    <property type="project" value="InterPro"/>
</dbReference>
<dbReference type="GO" id="GO:0005789">
    <property type="term" value="C:endoplasmic reticulum membrane"/>
    <property type="evidence" value="ECO:0007669"/>
    <property type="project" value="UniProtKB-SubCell"/>
</dbReference>
<keyword evidence="3" id="KW-0256">Endoplasmic reticulum</keyword>
<proteinExistence type="inferred from homology"/>
<dbReference type="PANTHER" id="PTHR24291">
    <property type="entry name" value="CYTOCHROME P450 FAMILY 4"/>
    <property type="match status" value="1"/>
</dbReference>
<dbReference type="EMBL" id="JAIZAY010000016">
    <property type="protein sequence ID" value="KAJ8027005.1"/>
    <property type="molecule type" value="Genomic_DNA"/>
</dbReference>
<dbReference type="InterPro" id="IPR050196">
    <property type="entry name" value="Cytochrome_P450_Monoox"/>
</dbReference>
<comment type="caution">
    <text evidence="7">The sequence shown here is derived from an EMBL/GenBank/DDBJ whole genome shotgun (WGS) entry which is preliminary data.</text>
</comment>
<dbReference type="PROSITE" id="PS00086">
    <property type="entry name" value="CYTOCHROME_P450"/>
    <property type="match status" value="1"/>
</dbReference>
<sequence>MFEGHDTVSTSLTMALYLIGRHPKVQKKIQEELHRIFGNDRDRYMTSEDLQQLEYLSCVMKESQRLLTTVPVIGRDLKEDTRIGGIDVPKGTYVSLALDLLHRDPNQFPEPEKFDPDRFLPSNSEGRHNFAFIPFSAGHRNCIGQKFASMEQKVVLATLLRKVEIKSSQKIDETRIVGELVLRPLDGVNVTFTRIL</sequence>
<protein>
    <submittedName>
        <fullName evidence="7">Cytochrome P450 4V2</fullName>
    </submittedName>
</protein>
<name>A0A9Q1BHM7_HOLLE</name>
<dbReference type="Pfam" id="PF00067">
    <property type="entry name" value="p450"/>
    <property type="match status" value="1"/>
</dbReference>
<accession>A0A9Q1BHM7</accession>
<evidence type="ECO:0000313" key="7">
    <source>
        <dbReference type="EMBL" id="KAJ8027005.1"/>
    </source>
</evidence>
<keyword evidence="5 6" id="KW-0349">Heme</keyword>
<dbReference type="GO" id="GO:0004497">
    <property type="term" value="F:monooxygenase activity"/>
    <property type="evidence" value="ECO:0007669"/>
    <property type="project" value="UniProtKB-KW"/>
</dbReference>
<keyword evidence="5 6" id="KW-0408">Iron</keyword>
<evidence type="ECO:0000256" key="1">
    <source>
        <dbReference type="ARBA" id="ARBA00004586"/>
    </source>
</evidence>
<evidence type="ECO:0000256" key="6">
    <source>
        <dbReference type="RuleBase" id="RU000461"/>
    </source>
</evidence>
<evidence type="ECO:0000256" key="2">
    <source>
        <dbReference type="ARBA" id="ARBA00010617"/>
    </source>
</evidence>
<dbReference type="Gene3D" id="1.10.630.10">
    <property type="entry name" value="Cytochrome P450"/>
    <property type="match status" value="1"/>
</dbReference>
<dbReference type="GO" id="GO:0016705">
    <property type="term" value="F:oxidoreductase activity, acting on paired donors, with incorporation or reduction of molecular oxygen"/>
    <property type="evidence" value="ECO:0007669"/>
    <property type="project" value="InterPro"/>
</dbReference>
<evidence type="ECO:0000256" key="4">
    <source>
        <dbReference type="ARBA" id="ARBA00023136"/>
    </source>
</evidence>
<keyword evidence="6" id="KW-0503">Monooxygenase</keyword>
<dbReference type="PRINTS" id="PR00463">
    <property type="entry name" value="EP450I"/>
</dbReference>
<comment type="subcellular location">
    <subcellularLocation>
        <location evidence="1">Endoplasmic reticulum membrane</location>
    </subcellularLocation>
</comment>
<dbReference type="SUPFAM" id="SSF48264">
    <property type="entry name" value="Cytochrome P450"/>
    <property type="match status" value="1"/>
</dbReference>
<dbReference type="InterPro" id="IPR017972">
    <property type="entry name" value="Cyt_P450_CS"/>
</dbReference>
<dbReference type="OrthoDB" id="1470350at2759"/>
<evidence type="ECO:0000256" key="3">
    <source>
        <dbReference type="ARBA" id="ARBA00022824"/>
    </source>
</evidence>
<dbReference type="PANTHER" id="PTHR24291:SF189">
    <property type="entry name" value="CYTOCHROME P450 4C3-RELATED"/>
    <property type="match status" value="1"/>
</dbReference>
<dbReference type="PRINTS" id="PR00385">
    <property type="entry name" value="P450"/>
</dbReference>
<reference evidence="7" key="1">
    <citation type="submission" date="2021-10" db="EMBL/GenBank/DDBJ databases">
        <title>Tropical sea cucumber genome reveals ecological adaptation and Cuvierian tubules defense mechanism.</title>
        <authorList>
            <person name="Chen T."/>
        </authorList>
    </citation>
    <scope>NUCLEOTIDE SEQUENCE</scope>
    <source>
        <strain evidence="7">Nanhai2018</strain>
        <tissue evidence="7">Muscle</tissue>
    </source>
</reference>
<keyword evidence="5 6" id="KW-0479">Metal-binding</keyword>
<comment type="cofactor">
    <cofactor evidence="5">
        <name>heme</name>
        <dbReference type="ChEBI" id="CHEBI:30413"/>
    </cofactor>
</comment>
<organism evidence="7 8">
    <name type="scientific">Holothuria leucospilota</name>
    <name type="common">Black long sea cucumber</name>
    <name type="synonym">Mertensiothuria leucospilota</name>
    <dbReference type="NCBI Taxonomy" id="206669"/>
    <lineage>
        <taxon>Eukaryota</taxon>
        <taxon>Metazoa</taxon>
        <taxon>Echinodermata</taxon>
        <taxon>Eleutherozoa</taxon>
        <taxon>Echinozoa</taxon>
        <taxon>Holothuroidea</taxon>
        <taxon>Aspidochirotacea</taxon>
        <taxon>Aspidochirotida</taxon>
        <taxon>Holothuriidae</taxon>
        <taxon>Holothuria</taxon>
    </lineage>
</organism>
<keyword evidence="6" id="KW-0560">Oxidoreductase</keyword>